<dbReference type="PANTHER" id="PTHR47245">
    <property type="entry name" value="PEPTIDYLPROLYL ISOMERASE"/>
    <property type="match status" value="1"/>
</dbReference>
<dbReference type="InterPro" id="IPR046357">
    <property type="entry name" value="PPIase_dom_sf"/>
</dbReference>
<comment type="caution">
    <text evidence="8">The sequence shown here is derived from an EMBL/GenBank/DDBJ whole genome shotgun (WGS) entry which is preliminary data.</text>
</comment>
<dbReference type="SUPFAM" id="SSF109998">
    <property type="entry name" value="Triger factor/SurA peptide-binding domain-like"/>
    <property type="match status" value="1"/>
</dbReference>
<keyword evidence="3" id="KW-0732">Signal</keyword>
<evidence type="ECO:0000259" key="7">
    <source>
        <dbReference type="PROSITE" id="PS50198"/>
    </source>
</evidence>
<dbReference type="EMBL" id="JAGGLT010000002">
    <property type="protein sequence ID" value="MBP2070825.1"/>
    <property type="molecule type" value="Genomic_DNA"/>
</dbReference>
<dbReference type="InterPro" id="IPR000297">
    <property type="entry name" value="PPIase_PpiC"/>
</dbReference>
<sequence length="266" mass="29904">MKKIIIALLAIIAFAGGYLIYYNSLPIANVNGEKITVYEFKKALGATDKKIQGVKNQKINGKTFEEIYKEQLLNNMINEKLMLNKALKEGIKGKNDADIINKLIAKETSYVGVSDDEIKKYYEQHKNDYIYADIYRIDLKDEKDADNVLNMLNEGSNFSDLAKKYSIDTATKDNGGFVGNLSLSQYSATINYTLTTNGVTKVKLMSGIYEIVKVDNVGTKSLDNVKDSIRETLLEVKRQNALKDFTDSLRKNAKISVNNLLLNNVK</sequence>
<dbReference type="PANTHER" id="PTHR47245:SF1">
    <property type="entry name" value="FOLDASE PROTEIN PRSA"/>
    <property type="match status" value="1"/>
</dbReference>
<feature type="domain" description="PpiC" evidence="7">
    <location>
        <begin position="137"/>
        <end position="196"/>
    </location>
</feature>
<evidence type="ECO:0000256" key="4">
    <source>
        <dbReference type="ARBA" id="ARBA00023110"/>
    </source>
</evidence>
<evidence type="ECO:0000256" key="2">
    <source>
        <dbReference type="ARBA" id="ARBA00013194"/>
    </source>
</evidence>
<protein>
    <recommendedName>
        <fullName evidence="2">peptidylprolyl isomerase</fullName>
        <ecNumber evidence="2">5.2.1.8</ecNumber>
    </recommendedName>
</protein>
<dbReference type="RefSeq" id="WP_209452795.1">
    <property type="nucleotide sequence ID" value="NZ_JAGGLT010000002.1"/>
</dbReference>
<comment type="catalytic activity">
    <reaction evidence="1">
        <text>[protein]-peptidylproline (omega=180) = [protein]-peptidylproline (omega=0)</text>
        <dbReference type="Rhea" id="RHEA:16237"/>
        <dbReference type="Rhea" id="RHEA-COMP:10747"/>
        <dbReference type="Rhea" id="RHEA-COMP:10748"/>
        <dbReference type="ChEBI" id="CHEBI:83833"/>
        <dbReference type="ChEBI" id="CHEBI:83834"/>
        <dbReference type="EC" id="5.2.1.8"/>
    </reaction>
</comment>
<proteinExistence type="predicted"/>
<dbReference type="Gene3D" id="1.10.8.1040">
    <property type="match status" value="1"/>
</dbReference>
<evidence type="ECO:0000256" key="5">
    <source>
        <dbReference type="ARBA" id="ARBA00023235"/>
    </source>
</evidence>
<gene>
    <name evidence="8" type="ORF">J2Z80_000323</name>
</gene>
<dbReference type="GO" id="GO:0003755">
    <property type="term" value="F:peptidyl-prolyl cis-trans isomerase activity"/>
    <property type="evidence" value="ECO:0007669"/>
    <property type="project" value="UniProtKB-EC"/>
</dbReference>
<evidence type="ECO:0000313" key="8">
    <source>
        <dbReference type="EMBL" id="MBP2070825.1"/>
    </source>
</evidence>
<evidence type="ECO:0000256" key="6">
    <source>
        <dbReference type="PROSITE-ProRule" id="PRU00278"/>
    </source>
</evidence>
<dbReference type="EC" id="5.2.1.8" evidence="2"/>
<dbReference type="Pfam" id="PF13145">
    <property type="entry name" value="Rotamase_2"/>
    <property type="match status" value="1"/>
</dbReference>
<evidence type="ECO:0000256" key="1">
    <source>
        <dbReference type="ARBA" id="ARBA00000971"/>
    </source>
</evidence>
<dbReference type="SUPFAM" id="SSF54534">
    <property type="entry name" value="FKBP-like"/>
    <property type="match status" value="1"/>
</dbReference>
<dbReference type="PROSITE" id="PS01096">
    <property type="entry name" value="PPIC_PPIASE_1"/>
    <property type="match status" value="1"/>
</dbReference>
<accession>A0ABS4NCW9</accession>
<dbReference type="InterPro" id="IPR027304">
    <property type="entry name" value="Trigger_fact/SurA_dom_sf"/>
</dbReference>
<dbReference type="InterPro" id="IPR050245">
    <property type="entry name" value="PrsA_foldase"/>
</dbReference>
<dbReference type="Proteomes" id="UP001166402">
    <property type="component" value="Unassembled WGS sequence"/>
</dbReference>
<name>A0ABS4NCW9_9THEO</name>
<reference evidence="8" key="1">
    <citation type="submission" date="2021-03" db="EMBL/GenBank/DDBJ databases">
        <title>Genomic Encyclopedia of Type Strains, Phase IV (KMG-IV): sequencing the most valuable type-strain genomes for metagenomic binning, comparative biology and taxonomic classification.</title>
        <authorList>
            <person name="Goeker M."/>
        </authorList>
    </citation>
    <scope>NUCLEOTIDE SEQUENCE</scope>
    <source>
        <strain evidence="8">DSM 101588</strain>
    </source>
</reference>
<dbReference type="Gene3D" id="3.10.50.40">
    <property type="match status" value="1"/>
</dbReference>
<dbReference type="PROSITE" id="PS50198">
    <property type="entry name" value="PPIC_PPIASE_2"/>
    <property type="match status" value="1"/>
</dbReference>
<keyword evidence="4 6" id="KW-0697">Rotamase</keyword>
<evidence type="ECO:0000313" key="9">
    <source>
        <dbReference type="Proteomes" id="UP001166402"/>
    </source>
</evidence>
<dbReference type="InterPro" id="IPR023058">
    <property type="entry name" value="PPIase_PpiC_CS"/>
</dbReference>
<evidence type="ECO:0000256" key="3">
    <source>
        <dbReference type="ARBA" id="ARBA00022729"/>
    </source>
</evidence>
<keyword evidence="9" id="KW-1185">Reference proteome</keyword>
<organism evidence="8 9">
    <name type="scientific">Thermoanaerobacterium butyriciformans</name>
    <dbReference type="NCBI Taxonomy" id="1702242"/>
    <lineage>
        <taxon>Bacteria</taxon>
        <taxon>Bacillati</taxon>
        <taxon>Bacillota</taxon>
        <taxon>Clostridia</taxon>
        <taxon>Thermoanaerobacterales</taxon>
        <taxon>Thermoanaerobacteraceae</taxon>
        <taxon>Thermoanaerobacterium</taxon>
    </lineage>
</organism>
<keyword evidence="5 6" id="KW-0413">Isomerase</keyword>
<dbReference type="Pfam" id="PF13624">
    <property type="entry name" value="SurA_N_3"/>
    <property type="match status" value="1"/>
</dbReference>